<dbReference type="Pfam" id="PF01381">
    <property type="entry name" value="HTH_3"/>
    <property type="match status" value="1"/>
</dbReference>
<proteinExistence type="predicted"/>
<dbReference type="CDD" id="cd06529">
    <property type="entry name" value="S24_LexA-like"/>
    <property type="match status" value="1"/>
</dbReference>
<dbReference type="SUPFAM" id="SSF51306">
    <property type="entry name" value="LexA/Signal peptidase"/>
    <property type="match status" value="1"/>
</dbReference>
<gene>
    <name evidence="5" type="ORF">GAK35_02309</name>
</gene>
<organism evidence="5 6">
    <name type="scientific">Herbaspirillum frisingense</name>
    <dbReference type="NCBI Taxonomy" id="92645"/>
    <lineage>
        <taxon>Bacteria</taxon>
        <taxon>Pseudomonadati</taxon>
        <taxon>Pseudomonadota</taxon>
        <taxon>Betaproteobacteria</taxon>
        <taxon>Burkholderiales</taxon>
        <taxon>Oxalobacteraceae</taxon>
        <taxon>Herbaspirillum</taxon>
    </lineage>
</organism>
<dbReference type="Gene3D" id="2.10.109.10">
    <property type="entry name" value="Umud Fragment, subunit A"/>
    <property type="match status" value="1"/>
</dbReference>
<dbReference type="InterPro" id="IPR001387">
    <property type="entry name" value="Cro/C1-type_HTH"/>
</dbReference>
<name>A0A7V8JTY9_9BURK</name>
<dbReference type="PROSITE" id="PS50943">
    <property type="entry name" value="HTH_CROC1"/>
    <property type="match status" value="1"/>
</dbReference>
<accession>A0A7V8JTY9</accession>
<dbReference type="Pfam" id="PF00717">
    <property type="entry name" value="Peptidase_S24"/>
    <property type="match status" value="1"/>
</dbReference>
<dbReference type="PANTHER" id="PTHR40661:SF3">
    <property type="entry name" value="FELS-1 PROPHAGE TRANSCRIPTIONAL REGULATOR"/>
    <property type="match status" value="1"/>
</dbReference>
<keyword evidence="2" id="KW-0238">DNA-binding</keyword>
<reference evidence="6" key="1">
    <citation type="journal article" date="2020" name="MBio">
        <title>Horizontal gene transfer to a defensive symbiont with a reduced genome amongst a multipartite beetle microbiome.</title>
        <authorList>
            <person name="Waterworth S.C."/>
            <person name="Florez L.V."/>
            <person name="Rees E.R."/>
            <person name="Hertweck C."/>
            <person name="Kaltenpoth M."/>
            <person name="Kwan J.C."/>
        </authorList>
    </citation>
    <scope>NUCLEOTIDE SEQUENCE [LARGE SCALE GENOMIC DNA]</scope>
</reference>
<dbReference type="SUPFAM" id="SSF47413">
    <property type="entry name" value="lambda repressor-like DNA-binding domains"/>
    <property type="match status" value="1"/>
</dbReference>
<comment type="caution">
    <text evidence="5">The sequence shown here is derived from an EMBL/GenBank/DDBJ whole genome shotgun (WGS) entry which is preliminary data.</text>
</comment>
<dbReference type="AlphaFoldDB" id="A0A7V8JTY9"/>
<dbReference type="InterPro" id="IPR039418">
    <property type="entry name" value="LexA-like"/>
</dbReference>
<dbReference type="InterPro" id="IPR015927">
    <property type="entry name" value="Peptidase_S24_S26A/B/C"/>
</dbReference>
<evidence type="ECO:0000256" key="1">
    <source>
        <dbReference type="ARBA" id="ARBA00023015"/>
    </source>
</evidence>
<dbReference type="Gene3D" id="1.10.260.40">
    <property type="entry name" value="lambda repressor-like DNA-binding domains"/>
    <property type="match status" value="1"/>
</dbReference>
<dbReference type="PANTHER" id="PTHR40661">
    <property type="match status" value="1"/>
</dbReference>
<evidence type="ECO:0000256" key="2">
    <source>
        <dbReference type="ARBA" id="ARBA00023125"/>
    </source>
</evidence>
<feature type="domain" description="HTH cro/C1-type" evidence="4">
    <location>
        <begin position="26"/>
        <end position="70"/>
    </location>
</feature>
<evidence type="ECO:0000256" key="3">
    <source>
        <dbReference type="ARBA" id="ARBA00023163"/>
    </source>
</evidence>
<dbReference type="EMBL" id="WNDX01000064">
    <property type="protein sequence ID" value="KAF1043217.1"/>
    <property type="molecule type" value="Genomic_DNA"/>
</dbReference>
<protein>
    <submittedName>
        <fullName evidence="5">Putative HTH-type transcriptional regulator</fullName>
    </submittedName>
</protein>
<dbReference type="InterPro" id="IPR036286">
    <property type="entry name" value="LexA/Signal_pep-like_sf"/>
</dbReference>
<evidence type="ECO:0000313" key="6">
    <source>
        <dbReference type="Proteomes" id="UP000462435"/>
    </source>
</evidence>
<evidence type="ECO:0000259" key="4">
    <source>
        <dbReference type="PROSITE" id="PS50943"/>
    </source>
</evidence>
<dbReference type="SMART" id="SM00530">
    <property type="entry name" value="HTH_XRE"/>
    <property type="match status" value="1"/>
</dbReference>
<evidence type="ECO:0000313" key="5">
    <source>
        <dbReference type="EMBL" id="KAF1043217.1"/>
    </source>
</evidence>
<dbReference type="InterPro" id="IPR010982">
    <property type="entry name" value="Lambda_DNA-bd_dom_sf"/>
</dbReference>
<keyword evidence="1" id="KW-0805">Transcription regulation</keyword>
<dbReference type="GO" id="GO:0003677">
    <property type="term" value="F:DNA binding"/>
    <property type="evidence" value="ECO:0007669"/>
    <property type="project" value="UniProtKB-KW"/>
</dbReference>
<dbReference type="Proteomes" id="UP000462435">
    <property type="component" value="Unassembled WGS sequence"/>
</dbReference>
<dbReference type="CDD" id="cd00093">
    <property type="entry name" value="HTH_XRE"/>
    <property type="match status" value="1"/>
</dbReference>
<sequence>MVKNTTTERIPFDTGAEIKRIRGEVSQADFASMLGIGRTTLIRYESNERAPDADFLIKMNMIYGADPSQLLLGRQSSNGNSEYQLVPKSSARPSAGHGAIIESEQIVDYMSFKKDWLKRVLGISHSDIALVEVRGDSMAGTLDDGELALVDMRQNRLDTSAVFVIQVDDALLVKRVQPRLDGTVMVKSDNPAYEPETLAGKQLENLRVLGRVVWPRLR</sequence>
<keyword evidence="3" id="KW-0804">Transcription</keyword>